<keyword evidence="4" id="KW-0067">ATP-binding</keyword>
<dbReference type="SUPFAM" id="SSF55874">
    <property type="entry name" value="ATPase domain of HSP90 chaperone/DNA topoisomerase II/histidine kinase"/>
    <property type="match status" value="1"/>
</dbReference>
<dbReference type="Pfam" id="PF13581">
    <property type="entry name" value="HATPase_c_2"/>
    <property type="match status" value="1"/>
</dbReference>
<feature type="region of interest" description="Disordered" evidence="2">
    <location>
        <begin position="139"/>
        <end position="164"/>
    </location>
</feature>
<organism evidence="4 5">
    <name type="scientific">Streptomyces johnsoniae</name>
    <dbReference type="NCBI Taxonomy" id="3075532"/>
    <lineage>
        <taxon>Bacteria</taxon>
        <taxon>Bacillati</taxon>
        <taxon>Actinomycetota</taxon>
        <taxon>Actinomycetes</taxon>
        <taxon>Kitasatosporales</taxon>
        <taxon>Streptomycetaceae</taxon>
        <taxon>Streptomyces</taxon>
    </lineage>
</organism>
<dbReference type="GO" id="GO:0005524">
    <property type="term" value="F:ATP binding"/>
    <property type="evidence" value="ECO:0007669"/>
    <property type="project" value="UniProtKB-KW"/>
</dbReference>
<keyword evidence="1" id="KW-0723">Serine/threonine-protein kinase</keyword>
<dbReference type="CDD" id="cd16936">
    <property type="entry name" value="HATPase_RsbW-like"/>
    <property type="match status" value="1"/>
</dbReference>
<evidence type="ECO:0000256" key="1">
    <source>
        <dbReference type="ARBA" id="ARBA00022527"/>
    </source>
</evidence>
<keyword evidence="5" id="KW-1185">Reference proteome</keyword>
<dbReference type="Proteomes" id="UP001183615">
    <property type="component" value="Unassembled WGS sequence"/>
</dbReference>
<keyword evidence="1" id="KW-0808">Transferase</keyword>
<dbReference type="Gene3D" id="3.30.565.10">
    <property type="entry name" value="Histidine kinase-like ATPase, C-terminal domain"/>
    <property type="match status" value="1"/>
</dbReference>
<gene>
    <name evidence="4" type="ORF">RM779_15105</name>
</gene>
<protein>
    <submittedName>
        <fullName evidence="4">ATP-binding protein</fullName>
    </submittedName>
</protein>
<feature type="domain" description="Histidine kinase/HSP90-like ATPase" evidence="3">
    <location>
        <begin position="28"/>
        <end position="128"/>
    </location>
</feature>
<evidence type="ECO:0000256" key="2">
    <source>
        <dbReference type="SAM" id="MobiDB-lite"/>
    </source>
</evidence>
<accession>A0ABU2S7T9</accession>
<keyword evidence="4" id="KW-0547">Nucleotide-binding</keyword>
<proteinExistence type="predicted"/>
<comment type="caution">
    <text evidence="4">The sequence shown here is derived from an EMBL/GenBank/DDBJ whole genome shotgun (WGS) entry which is preliminary data.</text>
</comment>
<dbReference type="EMBL" id="JAVREV010000007">
    <property type="protein sequence ID" value="MDT0443909.1"/>
    <property type="molecule type" value="Genomic_DNA"/>
</dbReference>
<dbReference type="RefSeq" id="WP_311618211.1">
    <property type="nucleotide sequence ID" value="NZ_JAVREV010000007.1"/>
</dbReference>
<dbReference type="PANTHER" id="PTHR35526:SF3">
    <property type="entry name" value="ANTI-SIGMA-F FACTOR RSBW"/>
    <property type="match status" value="1"/>
</dbReference>
<name>A0ABU2S7T9_9ACTN</name>
<evidence type="ECO:0000313" key="5">
    <source>
        <dbReference type="Proteomes" id="UP001183615"/>
    </source>
</evidence>
<evidence type="ECO:0000313" key="4">
    <source>
        <dbReference type="EMBL" id="MDT0443909.1"/>
    </source>
</evidence>
<dbReference type="InterPro" id="IPR003594">
    <property type="entry name" value="HATPase_dom"/>
</dbReference>
<keyword evidence="1" id="KW-0418">Kinase</keyword>
<reference evidence="5" key="1">
    <citation type="submission" date="2023-07" db="EMBL/GenBank/DDBJ databases">
        <title>30 novel species of actinomycetes from the DSMZ collection.</title>
        <authorList>
            <person name="Nouioui I."/>
        </authorList>
    </citation>
    <scope>NUCLEOTIDE SEQUENCE [LARGE SCALE GENOMIC DNA]</scope>
    <source>
        <strain evidence="5">DSM 41886</strain>
    </source>
</reference>
<sequence>MLERLRRSVPHGFRVTPTGGSVSAARQRVISVVSGWQLGLSQDRLDDLRLLTSEVVTNALKHTGGACAVCVRWTGTRVRVEVTDHDPALPQPANGRLDEESGKGLTLVAMLAVAWGAKSNVAGKTVWFEIEADQPVVAGDRQPAGGAHPASSRTHFRPLLRGAA</sequence>
<evidence type="ECO:0000259" key="3">
    <source>
        <dbReference type="Pfam" id="PF13581"/>
    </source>
</evidence>
<dbReference type="InterPro" id="IPR036890">
    <property type="entry name" value="HATPase_C_sf"/>
</dbReference>
<dbReference type="PANTHER" id="PTHR35526">
    <property type="entry name" value="ANTI-SIGMA-F FACTOR RSBW-RELATED"/>
    <property type="match status" value="1"/>
</dbReference>
<dbReference type="InterPro" id="IPR050267">
    <property type="entry name" value="Anti-sigma-factor_SerPK"/>
</dbReference>